<keyword evidence="7" id="KW-0460">Magnesium</keyword>
<dbReference type="Pfam" id="PF01743">
    <property type="entry name" value="PolyA_pol"/>
    <property type="match status" value="1"/>
</dbReference>
<dbReference type="GO" id="GO:0046872">
    <property type="term" value="F:metal ion binding"/>
    <property type="evidence" value="ECO:0007669"/>
    <property type="project" value="UniProtKB-KW"/>
</dbReference>
<evidence type="ECO:0000313" key="12">
    <source>
        <dbReference type="EMBL" id="PZR07059.1"/>
    </source>
</evidence>
<evidence type="ECO:0000256" key="2">
    <source>
        <dbReference type="ARBA" id="ARBA00022679"/>
    </source>
</evidence>
<dbReference type="SUPFAM" id="SSF81301">
    <property type="entry name" value="Nucleotidyltransferase"/>
    <property type="match status" value="1"/>
</dbReference>
<reference evidence="12 13" key="1">
    <citation type="submission" date="2017-08" db="EMBL/GenBank/DDBJ databases">
        <title>Infants hospitalized years apart are colonized by the same room-sourced microbial strains.</title>
        <authorList>
            <person name="Brooks B."/>
            <person name="Olm M.R."/>
            <person name="Firek B.A."/>
            <person name="Baker R."/>
            <person name="Thomas B.C."/>
            <person name="Morowitz M.J."/>
            <person name="Banfield J.F."/>
        </authorList>
    </citation>
    <scope>NUCLEOTIDE SEQUENCE [LARGE SCALE GENOMIC DNA]</scope>
    <source>
        <strain evidence="12">S2_003_000_R2_14</strain>
    </source>
</reference>
<evidence type="ECO:0000256" key="6">
    <source>
        <dbReference type="ARBA" id="ARBA00022741"/>
    </source>
</evidence>
<dbReference type="AlphaFoldDB" id="A0A2W5SUT0"/>
<evidence type="ECO:0000256" key="7">
    <source>
        <dbReference type="ARBA" id="ARBA00022842"/>
    </source>
</evidence>
<evidence type="ECO:0000256" key="4">
    <source>
        <dbReference type="ARBA" id="ARBA00022695"/>
    </source>
</evidence>
<comment type="cofactor">
    <cofactor evidence="1">
        <name>Mg(2+)</name>
        <dbReference type="ChEBI" id="CHEBI:18420"/>
    </cofactor>
</comment>
<dbReference type="Pfam" id="PF12627">
    <property type="entry name" value="PolyA_pol_RNAbd"/>
    <property type="match status" value="1"/>
</dbReference>
<keyword evidence="5" id="KW-0479">Metal-binding</keyword>
<feature type="region of interest" description="Disordered" evidence="9">
    <location>
        <begin position="387"/>
        <end position="409"/>
    </location>
</feature>
<dbReference type="SUPFAM" id="SSF81891">
    <property type="entry name" value="Poly A polymerase C-terminal region-like"/>
    <property type="match status" value="1"/>
</dbReference>
<dbReference type="Gene3D" id="1.10.3090.10">
    <property type="entry name" value="cca-adding enzyme, domain 2"/>
    <property type="match status" value="1"/>
</dbReference>
<comment type="similarity">
    <text evidence="8">Belongs to the tRNA nucleotidyltransferase/poly(A) polymerase family.</text>
</comment>
<keyword evidence="3" id="KW-0819">tRNA processing</keyword>
<feature type="domain" description="tRNA nucleotidyltransferase/poly(A) polymerase RNA and SrmB- binding" evidence="11">
    <location>
        <begin position="163"/>
        <end position="221"/>
    </location>
</feature>
<evidence type="ECO:0000313" key="13">
    <source>
        <dbReference type="Proteomes" id="UP000249061"/>
    </source>
</evidence>
<dbReference type="Gene3D" id="3.30.460.10">
    <property type="entry name" value="Beta Polymerase, domain 2"/>
    <property type="match status" value="1"/>
</dbReference>
<evidence type="ECO:0000259" key="10">
    <source>
        <dbReference type="Pfam" id="PF01743"/>
    </source>
</evidence>
<comment type="caution">
    <text evidence="12">The sequence shown here is derived from an EMBL/GenBank/DDBJ whole genome shotgun (WGS) entry which is preliminary data.</text>
</comment>
<keyword evidence="2 8" id="KW-0808">Transferase</keyword>
<dbReference type="GO" id="GO:0000049">
    <property type="term" value="F:tRNA binding"/>
    <property type="evidence" value="ECO:0007669"/>
    <property type="project" value="TreeGrafter"/>
</dbReference>
<evidence type="ECO:0000256" key="1">
    <source>
        <dbReference type="ARBA" id="ARBA00001946"/>
    </source>
</evidence>
<dbReference type="PANTHER" id="PTHR46173">
    <property type="entry name" value="CCA TRNA NUCLEOTIDYLTRANSFERASE 1, MITOCHONDRIAL"/>
    <property type="match status" value="1"/>
</dbReference>
<keyword evidence="6" id="KW-0547">Nucleotide-binding</keyword>
<evidence type="ECO:0000256" key="8">
    <source>
        <dbReference type="RuleBase" id="RU003953"/>
    </source>
</evidence>
<dbReference type="PANTHER" id="PTHR46173:SF1">
    <property type="entry name" value="CCA TRNA NUCLEOTIDYLTRANSFERASE 1, MITOCHONDRIAL"/>
    <property type="match status" value="1"/>
</dbReference>
<feature type="domain" description="Poly A polymerase head" evidence="10">
    <location>
        <begin position="14"/>
        <end position="135"/>
    </location>
</feature>
<proteinExistence type="inferred from homology"/>
<dbReference type="EMBL" id="QFQP01000034">
    <property type="protein sequence ID" value="PZR07059.1"/>
    <property type="molecule type" value="Genomic_DNA"/>
</dbReference>
<dbReference type="Gene3D" id="1.10.246.80">
    <property type="match status" value="1"/>
</dbReference>
<keyword evidence="8" id="KW-0694">RNA-binding</keyword>
<dbReference type="GO" id="GO:0008033">
    <property type="term" value="P:tRNA processing"/>
    <property type="evidence" value="ECO:0007669"/>
    <property type="project" value="UniProtKB-KW"/>
</dbReference>
<gene>
    <name evidence="12" type="ORF">DI536_28800</name>
</gene>
<accession>A0A2W5SUT0</accession>
<keyword evidence="4" id="KW-0548">Nucleotidyltransferase</keyword>
<dbReference type="InterPro" id="IPR043519">
    <property type="entry name" value="NT_sf"/>
</dbReference>
<sequence length="409" mass="44711">MDVVRGLHAAGFRAFLVGGCVRDLLRGKQPKDFDLATSAKPEEVQKFFKKVIPTGIEHGTVTVVVNKAHVEVTTFRAEAEYVDGRRPSKVEFHEDIEADLGRRDFTMNAIAWDPESGVIVDPFDGQKDLAARTIRAVRVPLERFLEDGLRPMRAVRFATVLEFAIEPETEAAITQTLHVFKKVAGERIHQEFVKLLMAPAASMGLELLRRTGLLGEFFPEARLEHLDAVSRARPDEVVRLAVLLLGVPSARDVLMRLKFPSRTADEVGALAQHPQLPSTRSSDADLRRWLARLDASRAAPLFDVHEALGTAPEGLRSRVEGLLSTLPPLTARQLALDGKGIMAALGTGPSPVVGQATRHLLELVLEDPAKNTAEALAAALHRFPQAFPQAPASKRPSVPPGTVPARKKV</sequence>
<protein>
    <submittedName>
        <fullName evidence="12">CCA tRNA nucleotidyltransferase</fullName>
    </submittedName>
</protein>
<name>A0A2W5SUT0_9BACT</name>
<evidence type="ECO:0000259" key="11">
    <source>
        <dbReference type="Pfam" id="PF12627"/>
    </source>
</evidence>
<dbReference type="InterPro" id="IPR002646">
    <property type="entry name" value="PolA_pol_head_dom"/>
</dbReference>
<dbReference type="GO" id="GO:0016779">
    <property type="term" value="F:nucleotidyltransferase activity"/>
    <property type="evidence" value="ECO:0007669"/>
    <property type="project" value="UniProtKB-KW"/>
</dbReference>
<dbReference type="InterPro" id="IPR032828">
    <property type="entry name" value="PolyA_RNA-bd"/>
</dbReference>
<dbReference type="GO" id="GO:0000166">
    <property type="term" value="F:nucleotide binding"/>
    <property type="evidence" value="ECO:0007669"/>
    <property type="project" value="UniProtKB-KW"/>
</dbReference>
<evidence type="ECO:0000256" key="3">
    <source>
        <dbReference type="ARBA" id="ARBA00022694"/>
    </source>
</evidence>
<dbReference type="CDD" id="cd05398">
    <property type="entry name" value="NT_ClassII-CCAase"/>
    <property type="match status" value="1"/>
</dbReference>
<dbReference type="NCBIfam" id="NF009814">
    <property type="entry name" value="PRK13299.1"/>
    <property type="match status" value="1"/>
</dbReference>
<dbReference type="InterPro" id="IPR050264">
    <property type="entry name" value="Bact_CCA-adding_enz_type3_sf"/>
</dbReference>
<organism evidence="12 13">
    <name type="scientific">Archangium gephyra</name>
    <dbReference type="NCBI Taxonomy" id="48"/>
    <lineage>
        <taxon>Bacteria</taxon>
        <taxon>Pseudomonadati</taxon>
        <taxon>Myxococcota</taxon>
        <taxon>Myxococcia</taxon>
        <taxon>Myxococcales</taxon>
        <taxon>Cystobacterineae</taxon>
        <taxon>Archangiaceae</taxon>
        <taxon>Archangium</taxon>
    </lineage>
</organism>
<evidence type="ECO:0000256" key="9">
    <source>
        <dbReference type="SAM" id="MobiDB-lite"/>
    </source>
</evidence>
<dbReference type="Proteomes" id="UP000249061">
    <property type="component" value="Unassembled WGS sequence"/>
</dbReference>
<evidence type="ECO:0000256" key="5">
    <source>
        <dbReference type="ARBA" id="ARBA00022723"/>
    </source>
</evidence>